<dbReference type="EMBL" id="CP026245">
    <property type="protein sequence ID" value="AWO99469.1"/>
    <property type="molecule type" value="Genomic_DNA"/>
</dbReference>
<reference evidence="2 3" key="1">
    <citation type="submission" date="2017-12" db="EMBL/GenBank/DDBJ databases">
        <title>Integrating genomic resources of turbot (Scophthalmus maximus) in depth evaluation of genetic and physical mapping variation across individuals.</title>
        <authorList>
            <person name="Martinez P."/>
        </authorList>
    </citation>
    <scope>NUCLEOTIDE SEQUENCE [LARGE SCALE GENOMIC DNA]</scope>
</reference>
<gene>
    <name evidence="2" type="ORF">SMAX5B_010722</name>
</gene>
<proteinExistence type="predicted"/>
<organism evidence="2 3">
    <name type="scientific">Scophthalmus maximus</name>
    <name type="common">Turbot</name>
    <name type="synonym">Psetta maxima</name>
    <dbReference type="NCBI Taxonomy" id="52904"/>
    <lineage>
        <taxon>Eukaryota</taxon>
        <taxon>Metazoa</taxon>
        <taxon>Chordata</taxon>
        <taxon>Craniata</taxon>
        <taxon>Vertebrata</taxon>
        <taxon>Euteleostomi</taxon>
        <taxon>Actinopterygii</taxon>
        <taxon>Neopterygii</taxon>
        <taxon>Teleostei</taxon>
        <taxon>Neoteleostei</taxon>
        <taxon>Acanthomorphata</taxon>
        <taxon>Carangaria</taxon>
        <taxon>Pleuronectiformes</taxon>
        <taxon>Pleuronectoidei</taxon>
        <taxon>Scophthalmidae</taxon>
        <taxon>Scophthalmus</taxon>
    </lineage>
</organism>
<dbReference type="Proteomes" id="UP000246464">
    <property type="component" value="Chromosome 3"/>
</dbReference>
<keyword evidence="3" id="KW-1185">Reference proteome</keyword>
<dbReference type="AlphaFoldDB" id="A0A2U9B6I5"/>
<evidence type="ECO:0000313" key="3">
    <source>
        <dbReference type="Proteomes" id="UP000246464"/>
    </source>
</evidence>
<accession>A0A2U9B6I5</accession>
<feature type="region of interest" description="Disordered" evidence="1">
    <location>
        <begin position="72"/>
        <end position="109"/>
    </location>
</feature>
<evidence type="ECO:0000256" key="1">
    <source>
        <dbReference type="SAM" id="MobiDB-lite"/>
    </source>
</evidence>
<sequence length="130" mass="14871">MVSYELRMNVTLPCVSSYRTTKPPQFSVHEYHPAPASPSAPLSDQGRVYCHQITLLWPLRLNGLFAVHHHHNNTSSSATRSRRGRVHSLQEPVAVEQDAEGKHRLRLSSVRVPPRGFRRRSWSRNASQVR</sequence>
<evidence type="ECO:0000313" key="2">
    <source>
        <dbReference type="EMBL" id="AWO99469.1"/>
    </source>
</evidence>
<protein>
    <submittedName>
        <fullName evidence="2">Uncharacterized protein</fullName>
    </submittedName>
</protein>
<name>A0A2U9B6I5_SCOMX</name>